<sequence>MKTPAKLKLRVHDIFKATRQEDCDNAYWVFRFASEKCRVVGMFNDNIFYVLGIDYDFSLYDHGS</sequence>
<reference evidence="1" key="1">
    <citation type="submission" date="2020-10" db="EMBL/GenBank/DDBJ databases">
        <authorList>
            <person name="Gilroy R."/>
        </authorList>
    </citation>
    <scope>NUCLEOTIDE SEQUENCE</scope>
    <source>
        <strain evidence="1">C6-149</strain>
    </source>
</reference>
<gene>
    <name evidence="1" type="ORF">IAA89_02285</name>
</gene>
<organism evidence="1 2">
    <name type="scientific">Candidatus Gallilactobacillus intestinavium</name>
    <dbReference type="NCBI Taxonomy" id="2840838"/>
    <lineage>
        <taxon>Bacteria</taxon>
        <taxon>Bacillati</taxon>
        <taxon>Bacillota</taxon>
        <taxon>Bacilli</taxon>
        <taxon>Lactobacillales</taxon>
        <taxon>Lactobacillaceae</taxon>
        <taxon>Lactobacillaceae incertae sedis</taxon>
        <taxon>Candidatus Gallilactobacillus</taxon>
    </lineage>
</organism>
<comment type="caution">
    <text evidence="1">The sequence shown here is derived from an EMBL/GenBank/DDBJ whole genome shotgun (WGS) entry which is preliminary data.</text>
</comment>
<accession>A0A9D9H9F4</accession>
<protein>
    <submittedName>
        <fullName evidence="1">Uncharacterized protein</fullName>
    </submittedName>
</protein>
<proteinExistence type="predicted"/>
<name>A0A9D9H9F4_9LACO</name>
<evidence type="ECO:0000313" key="1">
    <source>
        <dbReference type="EMBL" id="MBO8441257.1"/>
    </source>
</evidence>
<dbReference type="AlphaFoldDB" id="A0A9D9H9F4"/>
<dbReference type="EMBL" id="JADIMP010000043">
    <property type="protein sequence ID" value="MBO8441257.1"/>
    <property type="molecule type" value="Genomic_DNA"/>
</dbReference>
<dbReference type="Proteomes" id="UP000823614">
    <property type="component" value="Unassembled WGS sequence"/>
</dbReference>
<reference evidence="1" key="2">
    <citation type="journal article" date="2021" name="PeerJ">
        <title>Extensive microbial diversity within the chicken gut microbiome revealed by metagenomics and culture.</title>
        <authorList>
            <person name="Gilroy R."/>
            <person name="Ravi A."/>
            <person name="Getino M."/>
            <person name="Pursley I."/>
            <person name="Horton D.L."/>
            <person name="Alikhan N.F."/>
            <person name="Baker D."/>
            <person name="Gharbi K."/>
            <person name="Hall N."/>
            <person name="Watson M."/>
            <person name="Adriaenssens E.M."/>
            <person name="Foster-Nyarko E."/>
            <person name="Jarju S."/>
            <person name="Secka A."/>
            <person name="Antonio M."/>
            <person name="Oren A."/>
            <person name="Chaudhuri R.R."/>
            <person name="La Ragione R."/>
            <person name="Hildebrand F."/>
            <person name="Pallen M.J."/>
        </authorList>
    </citation>
    <scope>NUCLEOTIDE SEQUENCE</scope>
    <source>
        <strain evidence="1">C6-149</strain>
    </source>
</reference>
<evidence type="ECO:0000313" key="2">
    <source>
        <dbReference type="Proteomes" id="UP000823614"/>
    </source>
</evidence>